<feature type="signal peptide" evidence="1">
    <location>
        <begin position="1"/>
        <end position="19"/>
    </location>
</feature>
<feature type="chain" id="PRO_5039225547" evidence="1">
    <location>
        <begin position="20"/>
        <end position="129"/>
    </location>
</feature>
<proteinExistence type="predicted"/>
<keyword evidence="3" id="KW-1185">Reference proteome</keyword>
<evidence type="ECO:0000313" key="2">
    <source>
        <dbReference type="EMBL" id="KAH3825455.1"/>
    </source>
</evidence>
<evidence type="ECO:0000313" key="3">
    <source>
        <dbReference type="Proteomes" id="UP000828390"/>
    </source>
</evidence>
<name>A0A9D4JUR6_DREPO</name>
<keyword evidence="1" id="KW-0732">Signal</keyword>
<reference evidence="2" key="1">
    <citation type="journal article" date="2019" name="bioRxiv">
        <title>The Genome of the Zebra Mussel, Dreissena polymorpha: A Resource for Invasive Species Research.</title>
        <authorList>
            <person name="McCartney M.A."/>
            <person name="Auch B."/>
            <person name="Kono T."/>
            <person name="Mallez S."/>
            <person name="Zhang Y."/>
            <person name="Obille A."/>
            <person name="Becker A."/>
            <person name="Abrahante J.E."/>
            <person name="Garbe J."/>
            <person name="Badalamenti J.P."/>
            <person name="Herman A."/>
            <person name="Mangelson H."/>
            <person name="Liachko I."/>
            <person name="Sullivan S."/>
            <person name="Sone E.D."/>
            <person name="Koren S."/>
            <person name="Silverstein K.A.T."/>
            <person name="Beckman K.B."/>
            <person name="Gohl D.M."/>
        </authorList>
    </citation>
    <scope>NUCLEOTIDE SEQUENCE</scope>
    <source>
        <strain evidence="2">Duluth1</strain>
        <tissue evidence="2">Whole animal</tissue>
    </source>
</reference>
<reference evidence="2" key="2">
    <citation type="submission" date="2020-11" db="EMBL/GenBank/DDBJ databases">
        <authorList>
            <person name="McCartney M.A."/>
            <person name="Auch B."/>
            <person name="Kono T."/>
            <person name="Mallez S."/>
            <person name="Becker A."/>
            <person name="Gohl D.M."/>
            <person name="Silverstein K.A.T."/>
            <person name="Koren S."/>
            <person name="Bechman K.B."/>
            <person name="Herman A."/>
            <person name="Abrahante J.E."/>
            <person name="Garbe J."/>
        </authorList>
    </citation>
    <scope>NUCLEOTIDE SEQUENCE</scope>
    <source>
        <strain evidence="2">Duluth1</strain>
        <tissue evidence="2">Whole animal</tissue>
    </source>
</reference>
<evidence type="ECO:0000256" key="1">
    <source>
        <dbReference type="SAM" id="SignalP"/>
    </source>
</evidence>
<protein>
    <submittedName>
        <fullName evidence="2">Uncharacterized protein</fullName>
    </submittedName>
</protein>
<comment type="caution">
    <text evidence="2">The sequence shown here is derived from an EMBL/GenBank/DDBJ whole genome shotgun (WGS) entry which is preliminary data.</text>
</comment>
<feature type="non-terminal residue" evidence="2">
    <location>
        <position position="129"/>
    </location>
</feature>
<dbReference type="EMBL" id="JAIWYP010000005">
    <property type="protein sequence ID" value="KAH3825455.1"/>
    <property type="molecule type" value="Genomic_DNA"/>
</dbReference>
<dbReference type="AlphaFoldDB" id="A0A9D4JUR6"/>
<sequence length="129" mass="14980">MKSIIVGILLLPVVLLAKSEKTCEYKCIKFIARDSYIDDDSCYICDCGENGMKACIMKFPRERREILEHIVSPVTSGKCVRGNYAKKDHGRKKWAFRHRCGRILVLYFRRRQLRLRVADGFITGLRPLL</sequence>
<dbReference type="Proteomes" id="UP000828390">
    <property type="component" value="Unassembled WGS sequence"/>
</dbReference>
<accession>A0A9D4JUR6</accession>
<organism evidence="2 3">
    <name type="scientific">Dreissena polymorpha</name>
    <name type="common">Zebra mussel</name>
    <name type="synonym">Mytilus polymorpha</name>
    <dbReference type="NCBI Taxonomy" id="45954"/>
    <lineage>
        <taxon>Eukaryota</taxon>
        <taxon>Metazoa</taxon>
        <taxon>Spiralia</taxon>
        <taxon>Lophotrochozoa</taxon>
        <taxon>Mollusca</taxon>
        <taxon>Bivalvia</taxon>
        <taxon>Autobranchia</taxon>
        <taxon>Heteroconchia</taxon>
        <taxon>Euheterodonta</taxon>
        <taxon>Imparidentia</taxon>
        <taxon>Neoheterodontei</taxon>
        <taxon>Myida</taxon>
        <taxon>Dreissenoidea</taxon>
        <taxon>Dreissenidae</taxon>
        <taxon>Dreissena</taxon>
    </lineage>
</organism>
<gene>
    <name evidence="2" type="ORF">DPMN_127330</name>
</gene>